<proteinExistence type="predicted"/>
<gene>
    <name evidence="1" type="ORF">BO71DRAFT_481510</name>
</gene>
<sequence>MAHQARKISWDALTSNLIHRSSTYANAEMASNLYFRFRPEQGKQIGDFTESFIQTLEEQTQCERQKYPNKYNSFKPDDLILDDRIAEKIRPLAYRWRKTGSWGDADSVKNTRGLCEHTDSDNFDLVNALLVFGEMDTVLRLCSHPKISLAAWMCERQCYCMEADLGWDQVFEAALDIYLLLNILYCHPELWDPDIRQANNKKKSDEYRGTMMYQRSVKYWTHCESERSYKSQNRLNTINRDFDSPCRTIPSTDEITRS</sequence>
<evidence type="ECO:0000313" key="1">
    <source>
        <dbReference type="EMBL" id="PYH97053.1"/>
    </source>
</evidence>
<dbReference type="VEuPathDB" id="FungiDB:BO71DRAFT_481510"/>
<keyword evidence="2" id="KW-1185">Reference proteome</keyword>
<dbReference type="AlphaFoldDB" id="A0A319E011"/>
<accession>A0A319E011</accession>
<name>A0A319E011_9EURO</name>
<dbReference type="OrthoDB" id="3204049at2759"/>
<reference evidence="1 2" key="1">
    <citation type="submission" date="2018-02" db="EMBL/GenBank/DDBJ databases">
        <title>The genomes of Aspergillus section Nigri reveals drivers in fungal speciation.</title>
        <authorList>
            <consortium name="DOE Joint Genome Institute"/>
            <person name="Vesth T.C."/>
            <person name="Nybo J."/>
            <person name="Theobald S."/>
            <person name="Brandl J."/>
            <person name="Frisvad J.C."/>
            <person name="Nielsen K.F."/>
            <person name="Lyhne E.K."/>
            <person name="Kogle M.E."/>
            <person name="Kuo A."/>
            <person name="Riley R."/>
            <person name="Clum A."/>
            <person name="Nolan M."/>
            <person name="Lipzen A."/>
            <person name="Salamov A."/>
            <person name="Henrissat B."/>
            <person name="Wiebenga A."/>
            <person name="De vries R.P."/>
            <person name="Grigoriev I.V."/>
            <person name="Mortensen U.H."/>
            <person name="Andersen M.R."/>
            <person name="Baker S.E."/>
        </authorList>
    </citation>
    <scope>NUCLEOTIDE SEQUENCE [LARGE SCALE GENOMIC DNA]</scope>
    <source>
        <strain evidence="1 2">CBS 707.79</strain>
    </source>
</reference>
<organism evidence="1 2">
    <name type="scientific">Aspergillus ellipticus CBS 707.79</name>
    <dbReference type="NCBI Taxonomy" id="1448320"/>
    <lineage>
        <taxon>Eukaryota</taxon>
        <taxon>Fungi</taxon>
        <taxon>Dikarya</taxon>
        <taxon>Ascomycota</taxon>
        <taxon>Pezizomycotina</taxon>
        <taxon>Eurotiomycetes</taxon>
        <taxon>Eurotiomycetidae</taxon>
        <taxon>Eurotiales</taxon>
        <taxon>Aspergillaceae</taxon>
        <taxon>Aspergillus</taxon>
        <taxon>Aspergillus subgen. Circumdati</taxon>
    </lineage>
</organism>
<dbReference type="EMBL" id="KZ825829">
    <property type="protein sequence ID" value="PYH97053.1"/>
    <property type="molecule type" value="Genomic_DNA"/>
</dbReference>
<protein>
    <submittedName>
        <fullName evidence="1">Uncharacterized protein</fullName>
    </submittedName>
</protein>
<evidence type="ECO:0000313" key="2">
    <source>
        <dbReference type="Proteomes" id="UP000247810"/>
    </source>
</evidence>
<dbReference type="Proteomes" id="UP000247810">
    <property type="component" value="Unassembled WGS sequence"/>
</dbReference>